<evidence type="ECO:0000313" key="1">
    <source>
        <dbReference type="EMBL" id="KAK1861333.1"/>
    </source>
</evidence>
<accession>A0ACC3BUV0</accession>
<reference evidence="1" key="1">
    <citation type="submission" date="2019-11" db="EMBL/GenBank/DDBJ databases">
        <title>Nori genome reveals adaptations in red seaweeds to the harsh intertidal environment.</title>
        <authorList>
            <person name="Wang D."/>
            <person name="Mao Y."/>
        </authorList>
    </citation>
    <scope>NUCLEOTIDE SEQUENCE</scope>
    <source>
        <tissue evidence="1">Gametophyte</tissue>
    </source>
</reference>
<sequence>MGSPTPPGRDRPATVIAPSILSADFAALGAAAAAMTAAGADALHVDAMDGHFVDNLTLGPPVVAALAAATSLPLDVHMMLSDPGAWVGRFAAAGAASLTFHLETCYADGGASYDAATPTRAMTDAELAAARSLCAKIRDAGVRVGVALRPATPVHDVAALVASGDVDMVLVMSVEPGFGGQSFMAGVLPKVAALRAAAAGGPGLAIQVDGGVSPDTVGAVATAGANCVVAGSAVFGAPDPPRVISILRAAVDDAASAAAAVPAAAVPTAVA</sequence>
<keyword evidence="2" id="KW-1185">Reference proteome</keyword>
<comment type="caution">
    <text evidence="1">The sequence shown here is derived from an EMBL/GenBank/DDBJ whole genome shotgun (WGS) entry which is preliminary data.</text>
</comment>
<proteinExistence type="predicted"/>
<gene>
    <name evidence="1" type="ORF">I4F81_003917</name>
</gene>
<name>A0ACC3BUV0_PYRYE</name>
<dbReference type="EMBL" id="CM020618">
    <property type="protein sequence ID" value="KAK1861333.1"/>
    <property type="molecule type" value="Genomic_DNA"/>
</dbReference>
<dbReference type="Proteomes" id="UP000798662">
    <property type="component" value="Chromosome 1"/>
</dbReference>
<organism evidence="1 2">
    <name type="scientific">Pyropia yezoensis</name>
    <name type="common">Susabi-nori</name>
    <name type="synonym">Porphyra yezoensis</name>
    <dbReference type="NCBI Taxonomy" id="2788"/>
    <lineage>
        <taxon>Eukaryota</taxon>
        <taxon>Rhodophyta</taxon>
        <taxon>Bangiophyceae</taxon>
        <taxon>Bangiales</taxon>
        <taxon>Bangiaceae</taxon>
        <taxon>Pyropia</taxon>
    </lineage>
</organism>
<protein>
    <submittedName>
        <fullName evidence="1">Uncharacterized protein</fullName>
    </submittedName>
</protein>
<evidence type="ECO:0000313" key="2">
    <source>
        <dbReference type="Proteomes" id="UP000798662"/>
    </source>
</evidence>